<dbReference type="AlphaFoldDB" id="A0A8H5KSY3"/>
<keyword evidence="4" id="KW-1185">Reference proteome</keyword>
<evidence type="ECO:0000256" key="1">
    <source>
        <dbReference type="SAM" id="MobiDB-lite"/>
    </source>
</evidence>
<protein>
    <recommendedName>
        <fullName evidence="2">Ribonuclease H1 N-terminal domain-containing protein</fullName>
    </recommendedName>
</protein>
<proteinExistence type="predicted"/>
<feature type="compositionally biased region" description="Basic and acidic residues" evidence="1">
    <location>
        <begin position="357"/>
        <end position="371"/>
    </location>
</feature>
<gene>
    <name evidence="3" type="ORF">FSUBG_13752</name>
</gene>
<sequence>MAKFYAIARGFKTGIAHDEETRQILTNNYKDNSNKSFKTRPEAAEWLDKRLGAQAGGDWPDICEEDARAARHAAEIEKAVRGAESAAASQAADVYRAEERRRVVAEATLRGKRSAVAPAPGRFSQPTSSSSASLQLVRGPISFVAFRSEFLKGFNNLCDSFELRDAPATPKLLLPAPEPSFGSKRAGTVNTLPSSPQDKETISNESVFKRKHQAPGSPTPSLLKPKDTRKGRSRHGHSPLQSMDSTPDKQTSSKSSFRDRGRSRKSAVSEDEDDASSDPFASDSEASEESPPRSQRSRGASYFSSKPAADASTLKSSNRRFKEPSPAFSDSIIQKKCGRAESRSRTTASHSQPTPSSHRERDHSRAKRDNTTRSPPATFDQATLKKRRLDTFDGLLAPASGINTPRKPSARKASRAGSVSEMPASKKAKHSQSNIKKATSSRHRSHSDSEEYEGPISVASDTASVSDSVRSPSPMRSKRKAHDSPGSSARQSESEKSDSDASDNSGISIPLKSRRSRHGKRR</sequence>
<feature type="domain" description="Ribonuclease H1 N-terminal" evidence="2">
    <location>
        <begin position="3"/>
        <end position="46"/>
    </location>
</feature>
<feature type="compositionally biased region" description="Polar residues" evidence="1">
    <location>
        <begin position="345"/>
        <end position="356"/>
    </location>
</feature>
<feature type="compositionally biased region" description="Basic residues" evidence="1">
    <location>
        <begin position="512"/>
        <end position="522"/>
    </location>
</feature>
<reference evidence="3 4" key="1">
    <citation type="submission" date="2020-05" db="EMBL/GenBank/DDBJ databases">
        <title>Identification and distribution of gene clusters putatively required for synthesis of sphingolipid metabolism inhibitors in phylogenetically diverse species of the filamentous fungus Fusarium.</title>
        <authorList>
            <person name="Kim H.-S."/>
            <person name="Busman M."/>
            <person name="Brown D.W."/>
            <person name="Divon H."/>
            <person name="Uhlig S."/>
            <person name="Proctor R.H."/>
        </authorList>
    </citation>
    <scope>NUCLEOTIDE SEQUENCE [LARGE SCALE GENOMIC DNA]</scope>
    <source>
        <strain evidence="3 4">NRRL 66333</strain>
    </source>
</reference>
<evidence type="ECO:0000313" key="3">
    <source>
        <dbReference type="EMBL" id="KAF5578629.1"/>
    </source>
</evidence>
<dbReference type="InterPro" id="IPR009027">
    <property type="entry name" value="Ribosomal_bL9/RNase_H1_N"/>
</dbReference>
<dbReference type="OrthoDB" id="407198at2759"/>
<evidence type="ECO:0000313" key="4">
    <source>
        <dbReference type="Proteomes" id="UP000547976"/>
    </source>
</evidence>
<dbReference type="Gene3D" id="3.40.970.10">
    <property type="entry name" value="Ribonuclease H1, N-terminal domain"/>
    <property type="match status" value="1"/>
</dbReference>
<dbReference type="InterPro" id="IPR037056">
    <property type="entry name" value="RNase_H1_N_sf"/>
</dbReference>
<dbReference type="GeneID" id="59313395"/>
<dbReference type="Pfam" id="PF01693">
    <property type="entry name" value="Cauli_VI"/>
    <property type="match status" value="1"/>
</dbReference>
<dbReference type="RefSeq" id="XP_036530783.1">
    <property type="nucleotide sequence ID" value="XM_036678677.1"/>
</dbReference>
<comment type="caution">
    <text evidence="3">The sequence shown here is derived from an EMBL/GenBank/DDBJ whole genome shotgun (WGS) entry which is preliminary data.</text>
</comment>
<feature type="compositionally biased region" description="Polar residues" evidence="1">
    <location>
        <begin position="239"/>
        <end position="255"/>
    </location>
</feature>
<name>A0A8H5KSY3_GIBSU</name>
<evidence type="ECO:0000259" key="2">
    <source>
        <dbReference type="Pfam" id="PF01693"/>
    </source>
</evidence>
<feature type="region of interest" description="Disordered" evidence="1">
    <location>
        <begin position="174"/>
        <end position="522"/>
    </location>
</feature>
<organism evidence="3 4">
    <name type="scientific">Gibberella subglutinans</name>
    <name type="common">Fusarium subglutinans</name>
    <dbReference type="NCBI Taxonomy" id="42677"/>
    <lineage>
        <taxon>Eukaryota</taxon>
        <taxon>Fungi</taxon>
        <taxon>Dikarya</taxon>
        <taxon>Ascomycota</taxon>
        <taxon>Pezizomycotina</taxon>
        <taxon>Sordariomycetes</taxon>
        <taxon>Hypocreomycetidae</taxon>
        <taxon>Hypocreales</taxon>
        <taxon>Nectriaceae</taxon>
        <taxon>Fusarium</taxon>
        <taxon>Fusarium fujikuroi species complex</taxon>
    </lineage>
</organism>
<dbReference type="EMBL" id="JAAOAV010000392">
    <property type="protein sequence ID" value="KAF5578629.1"/>
    <property type="molecule type" value="Genomic_DNA"/>
</dbReference>
<dbReference type="SUPFAM" id="SSF55658">
    <property type="entry name" value="L9 N-domain-like"/>
    <property type="match status" value="1"/>
</dbReference>
<dbReference type="Proteomes" id="UP000547976">
    <property type="component" value="Unassembled WGS sequence"/>
</dbReference>
<accession>A0A8H5KSY3</accession>
<feature type="compositionally biased region" description="Low complexity" evidence="1">
    <location>
        <begin position="457"/>
        <end position="471"/>
    </location>
</feature>
<dbReference type="InterPro" id="IPR011320">
    <property type="entry name" value="RNase_H1_N"/>
</dbReference>